<protein>
    <submittedName>
        <fullName evidence="1">Uncharacterized protein</fullName>
    </submittedName>
</protein>
<evidence type="ECO:0000313" key="1">
    <source>
        <dbReference type="EMBL" id="QDT30012.1"/>
    </source>
</evidence>
<reference evidence="1 2" key="1">
    <citation type="submission" date="2019-03" db="EMBL/GenBank/DDBJ databases">
        <title>Deep-cultivation of Planctomycetes and their phenomic and genomic characterization uncovers novel biology.</title>
        <authorList>
            <person name="Wiegand S."/>
            <person name="Jogler M."/>
            <person name="Boedeker C."/>
            <person name="Pinto D."/>
            <person name="Vollmers J."/>
            <person name="Rivas-Marin E."/>
            <person name="Kohn T."/>
            <person name="Peeters S.H."/>
            <person name="Heuer A."/>
            <person name="Rast P."/>
            <person name="Oberbeckmann S."/>
            <person name="Bunk B."/>
            <person name="Jeske O."/>
            <person name="Meyerdierks A."/>
            <person name="Storesund J.E."/>
            <person name="Kallscheuer N."/>
            <person name="Luecker S."/>
            <person name="Lage O.M."/>
            <person name="Pohl T."/>
            <person name="Merkel B.J."/>
            <person name="Hornburger P."/>
            <person name="Mueller R.-W."/>
            <person name="Bruemmer F."/>
            <person name="Labrenz M."/>
            <person name="Spormann A.M."/>
            <person name="Op den Camp H."/>
            <person name="Overmann J."/>
            <person name="Amann R."/>
            <person name="Jetten M.S.M."/>
            <person name="Mascher T."/>
            <person name="Medema M.H."/>
            <person name="Devos D.P."/>
            <person name="Kaster A.-K."/>
            <person name="Ovreas L."/>
            <person name="Rohde M."/>
            <person name="Galperin M.Y."/>
            <person name="Jogler C."/>
        </authorList>
    </citation>
    <scope>NUCLEOTIDE SEQUENCE [LARGE SCALE GENOMIC DNA]</scope>
    <source>
        <strain evidence="1 2">Enr10</strain>
    </source>
</reference>
<keyword evidence="2" id="KW-1185">Reference proteome</keyword>
<sequence>MILRRVNSCFTLTFFSSTLKSNRCPVKTTVSSDSNPSLELGGSLDSRTVPRNWGDVKDNLKPELVWRLVEKDLYEISMTTTGVLGVRYYWGSQRDAIILYGHYPRVIRTFKDSLMSLCVFLKVQTEATTSPGASTPQLQLRMQLLIFQRNAGEMATQDVKPSLFLTR</sequence>
<gene>
    <name evidence="1" type="ORF">Enr10x_53710</name>
</gene>
<dbReference type="AlphaFoldDB" id="A0A517QEE5"/>
<dbReference type="Proteomes" id="UP000315647">
    <property type="component" value="Chromosome"/>
</dbReference>
<evidence type="ECO:0000313" key="2">
    <source>
        <dbReference type="Proteomes" id="UP000315647"/>
    </source>
</evidence>
<accession>A0A517QEE5</accession>
<organism evidence="1 2">
    <name type="scientific">Gimesia panareensis</name>
    <dbReference type="NCBI Taxonomy" id="2527978"/>
    <lineage>
        <taxon>Bacteria</taxon>
        <taxon>Pseudomonadati</taxon>
        <taxon>Planctomycetota</taxon>
        <taxon>Planctomycetia</taxon>
        <taxon>Planctomycetales</taxon>
        <taxon>Planctomycetaceae</taxon>
        <taxon>Gimesia</taxon>
    </lineage>
</organism>
<proteinExistence type="predicted"/>
<dbReference type="EMBL" id="CP037421">
    <property type="protein sequence ID" value="QDT30012.1"/>
    <property type="molecule type" value="Genomic_DNA"/>
</dbReference>
<name>A0A517QEE5_9PLAN</name>
<accession>A0A518AEH7</accession>